<evidence type="ECO:0000313" key="2">
    <source>
        <dbReference type="Proteomes" id="UP000177709"/>
    </source>
</evidence>
<protein>
    <submittedName>
        <fullName evidence="1">Uncharacterized protein</fullName>
    </submittedName>
</protein>
<evidence type="ECO:0000313" key="1">
    <source>
        <dbReference type="EMBL" id="AOZ89277.1"/>
    </source>
</evidence>
<accession>A0AAC9IGZ0</accession>
<sequence length="107" mass="12468">MKLFSFFKKDKLFRKSYLRKSYGGFNMDEKQMKTTPAATEADSKLFKYVGISGYEIKQRTIGELDVTSIPPSTLNVEFLFISQNLGVEKYNQFLKDLKKFIDEQNQS</sequence>
<dbReference type="Proteomes" id="UP000177709">
    <property type="component" value="Chromosome"/>
</dbReference>
<dbReference type="EMBL" id="CP017786">
    <property type="protein sequence ID" value="AOZ89277.1"/>
    <property type="molecule type" value="Genomic_DNA"/>
</dbReference>
<gene>
    <name evidence="1" type="ORF">BK049_11630</name>
</gene>
<reference evidence="1 2" key="1">
    <citation type="submission" date="2016-10" db="EMBL/GenBank/DDBJ databases">
        <title>Whole genome sequence of hyper active fibrinolysis bacterium Bacillus pumilus strain VV3 isolated from fermented rice.</title>
        <authorList>
            <person name="Mariadas V.A."/>
            <person name="Vijayaraghavan P."/>
            <person name="Dhandapani V."/>
        </authorList>
    </citation>
    <scope>NUCLEOTIDE SEQUENCE [LARGE SCALE GENOMIC DNA]</scope>
    <source>
        <strain evidence="1 2">VV3</strain>
    </source>
</reference>
<proteinExistence type="predicted"/>
<dbReference type="AlphaFoldDB" id="A0AAC9IGZ0"/>
<dbReference type="KEGG" id="bxi:BK049_11630"/>
<organism evidence="1 2">
    <name type="scientific">Bacillus xiamenensis</name>
    <dbReference type="NCBI Taxonomy" id="1178537"/>
    <lineage>
        <taxon>Bacteria</taxon>
        <taxon>Bacillati</taxon>
        <taxon>Bacillota</taxon>
        <taxon>Bacilli</taxon>
        <taxon>Bacillales</taxon>
        <taxon>Bacillaceae</taxon>
        <taxon>Bacillus</taxon>
    </lineage>
</organism>
<name>A0AAC9IGZ0_9BACI</name>